<proteinExistence type="predicted"/>
<organism evidence="1 2">
    <name type="scientific">Desmophyllum pertusum</name>
    <dbReference type="NCBI Taxonomy" id="174260"/>
    <lineage>
        <taxon>Eukaryota</taxon>
        <taxon>Metazoa</taxon>
        <taxon>Cnidaria</taxon>
        <taxon>Anthozoa</taxon>
        <taxon>Hexacorallia</taxon>
        <taxon>Scleractinia</taxon>
        <taxon>Caryophylliina</taxon>
        <taxon>Caryophylliidae</taxon>
        <taxon>Desmophyllum</taxon>
    </lineage>
</organism>
<comment type="caution">
    <text evidence="1">The sequence shown here is derived from an EMBL/GenBank/DDBJ whole genome shotgun (WGS) entry which is preliminary data.</text>
</comment>
<dbReference type="CDD" id="cd00084">
    <property type="entry name" value="HMG-box_SF"/>
    <property type="match status" value="1"/>
</dbReference>
<protein>
    <submittedName>
        <fullName evidence="1">Uncharacterized protein</fullName>
    </submittedName>
</protein>
<name>A0A9W9ZQD5_9CNID</name>
<reference evidence="1" key="1">
    <citation type="submission" date="2023-01" db="EMBL/GenBank/DDBJ databases">
        <title>Genome assembly of the deep-sea coral Lophelia pertusa.</title>
        <authorList>
            <person name="Herrera S."/>
            <person name="Cordes E."/>
        </authorList>
    </citation>
    <scope>NUCLEOTIDE SEQUENCE</scope>
    <source>
        <strain evidence="1">USNM1676648</strain>
        <tissue evidence="1">Polyp</tissue>
    </source>
</reference>
<accession>A0A9W9ZQD5</accession>
<keyword evidence="2" id="KW-1185">Reference proteome</keyword>
<dbReference type="OrthoDB" id="5961192at2759"/>
<dbReference type="Proteomes" id="UP001163046">
    <property type="component" value="Unassembled WGS sequence"/>
</dbReference>
<dbReference type="EMBL" id="MU825878">
    <property type="protein sequence ID" value="KAJ7385998.1"/>
    <property type="molecule type" value="Genomic_DNA"/>
</dbReference>
<evidence type="ECO:0000313" key="2">
    <source>
        <dbReference type="Proteomes" id="UP001163046"/>
    </source>
</evidence>
<gene>
    <name evidence="1" type="ORF">OS493_012331</name>
</gene>
<evidence type="ECO:0000313" key="1">
    <source>
        <dbReference type="EMBL" id="KAJ7385998.1"/>
    </source>
</evidence>
<dbReference type="AlphaFoldDB" id="A0A9W9ZQD5"/>
<sequence length="124" mass="14271">MQLKNKQQLSKLQLRGLRVNKSGLNGFNLFCKESAQVDDAVKEMSDFKGRNEYLGDMWHSHLTKDEREEYNRSASTEEIIPCNEQIKRILKQIQRECDKLRDIGVKCGVIAEQNGKGDGRLRSS</sequence>